<dbReference type="GO" id="GO:0042781">
    <property type="term" value="F:3'-tRNA processing endoribonuclease activity"/>
    <property type="evidence" value="ECO:0007669"/>
    <property type="project" value="TreeGrafter"/>
</dbReference>
<dbReference type="SUPFAM" id="SSF56281">
    <property type="entry name" value="Metallo-hydrolase/oxidoreductase"/>
    <property type="match status" value="1"/>
</dbReference>
<keyword evidence="4" id="KW-0479">Metal-binding</keyword>
<feature type="compositionally biased region" description="Acidic residues" evidence="10">
    <location>
        <begin position="599"/>
        <end position="608"/>
    </location>
</feature>
<evidence type="ECO:0000256" key="3">
    <source>
        <dbReference type="ARBA" id="ARBA00022490"/>
    </source>
</evidence>
<feature type="region of interest" description="Disordered" evidence="10">
    <location>
        <begin position="393"/>
        <end position="505"/>
    </location>
</feature>
<feature type="compositionally biased region" description="Low complexity" evidence="10">
    <location>
        <begin position="106"/>
        <end position="125"/>
    </location>
</feature>
<keyword evidence="8" id="KW-0460">Magnesium</keyword>
<dbReference type="FunFam" id="3.60.15.10:FF:000029">
    <property type="entry name" value="Cyclic nucleotide-binding domain protein"/>
    <property type="match status" value="1"/>
</dbReference>
<reference evidence="12" key="1">
    <citation type="submission" date="2021-01" db="EMBL/GenBank/DDBJ databases">
        <authorList>
            <person name="Corre E."/>
            <person name="Pelletier E."/>
            <person name="Niang G."/>
            <person name="Scheremetjew M."/>
            <person name="Finn R."/>
            <person name="Kale V."/>
            <person name="Holt S."/>
            <person name="Cochrane G."/>
            <person name="Meng A."/>
            <person name="Brown T."/>
            <person name="Cohen L."/>
        </authorList>
    </citation>
    <scope>NUCLEOTIDE SEQUENCE</scope>
    <source>
        <strain evidence="12">Isolate 1302-5</strain>
    </source>
</reference>
<evidence type="ECO:0000256" key="5">
    <source>
        <dbReference type="ARBA" id="ARBA00022737"/>
    </source>
</evidence>
<evidence type="ECO:0000256" key="9">
    <source>
        <dbReference type="ARBA" id="ARBA00061002"/>
    </source>
</evidence>
<dbReference type="InterPro" id="IPR001279">
    <property type="entry name" value="Metallo-B-lactamas"/>
</dbReference>
<evidence type="ECO:0000256" key="10">
    <source>
        <dbReference type="SAM" id="MobiDB-lite"/>
    </source>
</evidence>
<evidence type="ECO:0000256" key="8">
    <source>
        <dbReference type="ARBA" id="ARBA00022842"/>
    </source>
</evidence>
<accession>A0A7S4N8F5</accession>
<feature type="region of interest" description="Disordered" evidence="10">
    <location>
        <begin position="1"/>
        <end position="125"/>
    </location>
</feature>
<evidence type="ECO:0000256" key="4">
    <source>
        <dbReference type="ARBA" id="ARBA00022723"/>
    </source>
</evidence>
<feature type="region of interest" description="Disordered" evidence="10">
    <location>
        <begin position="593"/>
        <end position="614"/>
    </location>
</feature>
<feature type="domain" description="Metallo-beta-lactamase" evidence="11">
    <location>
        <begin position="647"/>
        <end position="825"/>
    </location>
</feature>
<feature type="compositionally biased region" description="Basic and acidic residues" evidence="10">
    <location>
        <begin position="487"/>
        <end position="502"/>
    </location>
</feature>
<evidence type="ECO:0000256" key="2">
    <source>
        <dbReference type="ARBA" id="ARBA00004496"/>
    </source>
</evidence>
<feature type="compositionally biased region" description="Polar residues" evidence="10">
    <location>
        <begin position="1382"/>
        <end position="1396"/>
    </location>
</feature>
<organism evidence="12">
    <name type="scientific">Odontella aurita</name>
    <dbReference type="NCBI Taxonomy" id="265563"/>
    <lineage>
        <taxon>Eukaryota</taxon>
        <taxon>Sar</taxon>
        <taxon>Stramenopiles</taxon>
        <taxon>Ochrophyta</taxon>
        <taxon>Bacillariophyta</taxon>
        <taxon>Mediophyceae</taxon>
        <taxon>Biddulphiophycidae</taxon>
        <taxon>Eupodiscales</taxon>
        <taxon>Odontellaceae</taxon>
        <taxon>Odontella</taxon>
    </lineage>
</organism>
<gene>
    <name evidence="12" type="ORF">OAUR00152_LOCUS32037</name>
</gene>
<keyword evidence="3" id="KW-0963">Cytoplasm</keyword>
<name>A0A7S4N8F5_9STRA</name>
<dbReference type="Gene3D" id="3.60.15.10">
    <property type="entry name" value="Ribonuclease Z/Hydroxyacylglutathione hydrolase-like"/>
    <property type="match status" value="1"/>
</dbReference>
<dbReference type="EMBL" id="HBKQ01046448">
    <property type="protein sequence ID" value="CAE2271088.1"/>
    <property type="molecule type" value="Transcribed_RNA"/>
</dbReference>
<evidence type="ECO:0000256" key="7">
    <source>
        <dbReference type="ARBA" id="ARBA00022801"/>
    </source>
</evidence>
<feature type="region of interest" description="Disordered" evidence="10">
    <location>
        <begin position="1302"/>
        <end position="1321"/>
    </location>
</feature>
<comment type="similarity">
    <text evidence="9">Belongs to the metallo-beta-lactamase superfamily. cNMP phosphodiesterase family.</text>
</comment>
<sequence>MVRAKGLKKLFSAAKNSGKHAACASSDDEQQHQHPPQRQTPQHHSHPVASSQASEMAPSSSFGSSGGLLPKTVPSGGAKRVGENLAEGSSTVRLNRMDSAVTEVRSNVASRSGTGSSSKSNGGVSAATAAMNKDNKGGIAAARLATRSAVPRGPTSKPPKLSPNQRAVSLPDDDCVPPPSDLSRFRTTGHKPIAFGGRGRRSSKATGAKDKIFDDPAVVRAYDSIPVLELTKLPRGGVSMDSKAVGRIQFGIPPETIKDSMRLGLEVPSVYIVPVERFCREMGPALGVNLAEFEFPAYFNFFVQRKRCTLIVDSDDAERNIRRVFSETLLGPAQFRKEDDFITHEEEDFAPDFHRDAIPNFQKEFKHFRIMPDGKELVLETLLKFRHFHSPKEGGAHEGLGIPPPLDEVSGDAVGRRKKRSGSFNASMTSLEAGGTPGKCEEKKVASGEERRTGTMKSLEEKRSSYVKTTDDLPGNALAAGGNVSPRTREELIGPNEDEGKGGKPWQYSQAKWIGDVSTVFPEDATPEQIANNTAKRVEIFKMPGGTEYIVHDIDENNIIIGKARFSGHVRVSEYMSVDGFGGRDFVTDIMTRRKSTEMNEDEEDKEEEKDREKISIPESVLPPTFHPPSFGVTVLGNSHGFDKSGSVSGYVLWINGRGVMIDPPPYSSATLEREGIRPRNIVGIILTHCHADHDAGAFQKVLTGTQVVVITTPTIYKSFIRKYAALSALSPALLRHSHRHKPAIIGTPLRFQGATFQFTYMLHTIPCVGFKVEWRGRSMVFTGDHFNNPPAMEKLVESGVLSKARADDLVNMPLQETDLLLHESGAPPIHTPLDVLLKLPPRVKKRLYVVHTSALPEGCELRAAPTGTAGTIRLDQLNKSMAITDRKSGPSMLPKRTSIMEGVAYEDESILQSLWSASEYDSSSFFGDGSDDDLSASFTSLQNSGGRRGISSGRTNPLVKVREPPLVSLRPTSSTDAWFILNLLSAVPFLSSLSYASTMEVLETARVDAFCMNDVVVPASRRRDVLCVVWEGTCMEREESSKEADLHAVTKRLGLLQATQLNKSGDRRTSTFQLNLGTHAPLTEKEVRGKKRIGAVWHAGDWTGPRSLQPDKRLSGESSMGKTHDIVAMSSQGVKVITVEFSNLHEILKSGSPLYRRYLARKAKLSHIDAIPETIENARNRQLFENAVHNLNMIELIDCNSALRKLTAVQKRHLESLAEGPVFYHAGQRLWRAGAPVDRAFIVVAGTVSFVPRRRNAGSVKSTPMIEDDDESDASGQQIFASVGESMRTDALKAMKELGKTIDDDDGASNSSLSSADFEKELSAQDDLRLDSVFSQPSDEEEVGNVGVMENTDYEKLSRGLQKRADSVSVPAKLHRRDSSSTDASNSVHDYTDSTIGDDHTEENSYVALGTHIKDGLNPGMAKRRRSSRDRFANKVLGRLYSRRAFTAGLVFSRGHLLGDVSKMVAGLLSGFDGGEEARNEDDEMSAKYGFGEKTEGKTIDNPHGAPIGELVIHEQEGDQHIKHSSTLSAGKDGCVVMVFPKSNLIPFLDEYPGLLLSLLGTQVVV</sequence>
<dbReference type="Pfam" id="PF00753">
    <property type="entry name" value="Lactamase_B"/>
    <property type="match status" value="1"/>
</dbReference>
<comment type="subcellular location">
    <subcellularLocation>
        <location evidence="2">Cytoplasm</location>
    </subcellularLocation>
</comment>
<dbReference type="GO" id="GO:0000166">
    <property type="term" value="F:nucleotide binding"/>
    <property type="evidence" value="ECO:0007669"/>
    <property type="project" value="UniProtKB-KW"/>
</dbReference>
<protein>
    <recommendedName>
        <fullName evidence="11">Metallo-beta-lactamase domain-containing protein</fullName>
    </recommendedName>
</protein>
<feature type="region of interest" description="Disordered" evidence="10">
    <location>
        <begin position="1330"/>
        <end position="1401"/>
    </location>
</feature>
<evidence type="ECO:0000256" key="6">
    <source>
        <dbReference type="ARBA" id="ARBA00022741"/>
    </source>
</evidence>
<dbReference type="GO" id="GO:0046872">
    <property type="term" value="F:metal ion binding"/>
    <property type="evidence" value="ECO:0007669"/>
    <property type="project" value="UniProtKB-KW"/>
</dbReference>
<evidence type="ECO:0000313" key="12">
    <source>
        <dbReference type="EMBL" id="CAE2271088.1"/>
    </source>
</evidence>
<dbReference type="PANTHER" id="PTHR46018">
    <property type="entry name" value="ZINC PHOSPHODIESTERASE ELAC PROTEIN 1"/>
    <property type="match status" value="1"/>
</dbReference>
<dbReference type="GO" id="GO:0005829">
    <property type="term" value="C:cytosol"/>
    <property type="evidence" value="ECO:0007669"/>
    <property type="project" value="UniProtKB-ARBA"/>
</dbReference>
<feature type="region of interest" description="Disordered" evidence="10">
    <location>
        <begin position="146"/>
        <end position="207"/>
    </location>
</feature>
<dbReference type="GO" id="GO:0005634">
    <property type="term" value="C:nucleus"/>
    <property type="evidence" value="ECO:0007669"/>
    <property type="project" value="TreeGrafter"/>
</dbReference>
<keyword evidence="6" id="KW-0547">Nucleotide-binding</keyword>
<dbReference type="InterPro" id="IPR036866">
    <property type="entry name" value="RibonucZ/Hydroxyglut_hydro"/>
</dbReference>
<feature type="compositionally biased region" description="Basic and acidic residues" evidence="10">
    <location>
        <begin position="1354"/>
        <end position="1367"/>
    </location>
</feature>
<keyword evidence="5" id="KW-0677">Repeat</keyword>
<feature type="compositionally biased region" description="Low complexity" evidence="10">
    <location>
        <begin position="47"/>
        <end position="63"/>
    </location>
</feature>
<keyword evidence="7" id="KW-0378">Hydrolase</keyword>
<dbReference type="PANTHER" id="PTHR46018:SF2">
    <property type="entry name" value="ZINC PHOSPHODIESTERASE ELAC PROTEIN 1"/>
    <property type="match status" value="1"/>
</dbReference>
<dbReference type="SMART" id="SM00849">
    <property type="entry name" value="Lactamase_B"/>
    <property type="match status" value="1"/>
</dbReference>
<proteinExistence type="inferred from homology"/>
<evidence type="ECO:0000259" key="11">
    <source>
        <dbReference type="SMART" id="SM00849"/>
    </source>
</evidence>
<feature type="compositionally biased region" description="Basic and acidic residues" evidence="10">
    <location>
        <begin position="439"/>
        <end position="464"/>
    </location>
</feature>
<evidence type="ECO:0000256" key="1">
    <source>
        <dbReference type="ARBA" id="ARBA00001946"/>
    </source>
</evidence>
<comment type="cofactor">
    <cofactor evidence="1">
        <name>Mg(2+)</name>
        <dbReference type="ChEBI" id="CHEBI:18420"/>
    </cofactor>
</comment>